<dbReference type="Pfam" id="PF05821">
    <property type="entry name" value="NDUF_B8"/>
    <property type="match status" value="1"/>
</dbReference>
<dbReference type="STRING" id="1890683.A0A427Y884"/>
<evidence type="ECO:0000313" key="3">
    <source>
        <dbReference type="Proteomes" id="UP000279259"/>
    </source>
</evidence>
<dbReference type="EMBL" id="RSCD01000017">
    <property type="protein sequence ID" value="RSH87322.1"/>
    <property type="molecule type" value="Genomic_DNA"/>
</dbReference>
<dbReference type="InterPro" id="IPR008699">
    <property type="entry name" value="NDUFB8"/>
</dbReference>
<reference evidence="2 3" key="1">
    <citation type="submission" date="2018-11" db="EMBL/GenBank/DDBJ databases">
        <title>Genome sequence of Saitozyma podzolica DSM 27192.</title>
        <authorList>
            <person name="Aliyu H."/>
            <person name="Gorte O."/>
            <person name="Ochsenreither K."/>
        </authorList>
    </citation>
    <scope>NUCLEOTIDE SEQUENCE [LARGE SCALE GENOMIC DNA]</scope>
    <source>
        <strain evidence="2 3">DSM 27192</strain>
    </source>
</reference>
<evidence type="ECO:0000256" key="1">
    <source>
        <dbReference type="SAM" id="MobiDB-lite"/>
    </source>
</evidence>
<dbReference type="GO" id="GO:0005739">
    <property type="term" value="C:mitochondrion"/>
    <property type="evidence" value="ECO:0007669"/>
    <property type="project" value="InterPro"/>
</dbReference>
<protein>
    <submittedName>
        <fullName evidence="2">Uncharacterized protein</fullName>
    </submittedName>
</protein>
<accession>A0A427Y884</accession>
<name>A0A427Y884_9TREE</name>
<feature type="region of interest" description="Disordered" evidence="1">
    <location>
        <begin position="28"/>
        <end position="61"/>
    </location>
</feature>
<keyword evidence="3" id="KW-1185">Reference proteome</keyword>
<dbReference type="OrthoDB" id="2014058at2759"/>
<sequence>MLRQSLLRALPRARASVSAPAPLAARRCVTTHAPTTSSAPKYELSSESAPHARPGEEIDPQLNGYPQLPYVSLQTREPFGWWDQQERKNFGEVVHEEEDVLGMWGPDVFSISGGTAVISRYMSRRIAIATTEYLDLDPLDLDPKIQDIIASPQFHIYLTAPIHQPGDPNPIQSNLHSAICTPQPTQPLYATADAPSQLIAAFSAVGAFAYFLTSTRPLRPVAAREYPYGGLEKELGGHNAARAESEEVDE</sequence>
<proteinExistence type="predicted"/>
<dbReference type="Proteomes" id="UP000279259">
    <property type="component" value="Unassembled WGS sequence"/>
</dbReference>
<dbReference type="PANTHER" id="PTHR12840:SF1">
    <property type="entry name" value="NADH DEHYDROGENASE [UBIQUINONE] 1 BETA SUBCOMPLEX SUBUNIT 8, MITOCHONDRIAL"/>
    <property type="match status" value="1"/>
</dbReference>
<evidence type="ECO:0000313" key="2">
    <source>
        <dbReference type="EMBL" id="RSH87322.1"/>
    </source>
</evidence>
<comment type="caution">
    <text evidence="2">The sequence shown here is derived from an EMBL/GenBank/DDBJ whole genome shotgun (WGS) entry which is preliminary data.</text>
</comment>
<organism evidence="2 3">
    <name type="scientific">Saitozyma podzolica</name>
    <dbReference type="NCBI Taxonomy" id="1890683"/>
    <lineage>
        <taxon>Eukaryota</taxon>
        <taxon>Fungi</taxon>
        <taxon>Dikarya</taxon>
        <taxon>Basidiomycota</taxon>
        <taxon>Agaricomycotina</taxon>
        <taxon>Tremellomycetes</taxon>
        <taxon>Tremellales</taxon>
        <taxon>Trimorphomycetaceae</taxon>
        <taxon>Saitozyma</taxon>
    </lineage>
</organism>
<dbReference type="AlphaFoldDB" id="A0A427Y884"/>
<dbReference type="PANTHER" id="PTHR12840">
    <property type="entry name" value="NADH-UBIQUINONE OXIDOREDUCTASE ASHI SUBUNIT"/>
    <property type="match status" value="1"/>
</dbReference>
<gene>
    <name evidence="2" type="ORF">EHS25_003231</name>
</gene>